<feature type="non-terminal residue" evidence="1">
    <location>
        <position position="1"/>
    </location>
</feature>
<sequence length="104" mass="12079">LLNVVKSSHSSTCLPENVCKFLFHCNAYAYMDLVSIIAGRRLIRLQRMTDMHHHYFSKWTTTFCSFSENVSPNDGMLSIFVSYPFLLNKIIILLTRDIEFIIAE</sequence>
<gene>
    <name evidence="1" type="ORF">T4C_2525</name>
</gene>
<comment type="caution">
    <text evidence="1">The sequence shown here is derived from an EMBL/GenBank/DDBJ whole genome shotgun (WGS) entry which is preliminary data.</text>
</comment>
<accession>A0A0V1K1C4</accession>
<dbReference type="AlphaFoldDB" id="A0A0V1K1C4"/>
<organism evidence="1 2">
    <name type="scientific">Trichinella pseudospiralis</name>
    <name type="common">Parasitic roundworm</name>
    <dbReference type="NCBI Taxonomy" id="6337"/>
    <lineage>
        <taxon>Eukaryota</taxon>
        <taxon>Metazoa</taxon>
        <taxon>Ecdysozoa</taxon>
        <taxon>Nematoda</taxon>
        <taxon>Enoplea</taxon>
        <taxon>Dorylaimia</taxon>
        <taxon>Trichinellida</taxon>
        <taxon>Trichinellidae</taxon>
        <taxon>Trichinella</taxon>
    </lineage>
</organism>
<dbReference type="Proteomes" id="UP000054826">
    <property type="component" value="Unassembled WGS sequence"/>
</dbReference>
<dbReference type="EMBL" id="JYDV01000023">
    <property type="protein sequence ID" value="KRZ40990.1"/>
    <property type="molecule type" value="Genomic_DNA"/>
</dbReference>
<feature type="non-terminal residue" evidence="1">
    <location>
        <position position="104"/>
    </location>
</feature>
<reference evidence="1 2" key="1">
    <citation type="submission" date="2015-01" db="EMBL/GenBank/DDBJ databases">
        <title>Evolution of Trichinella species and genotypes.</title>
        <authorList>
            <person name="Korhonen P.K."/>
            <person name="Edoardo P."/>
            <person name="Giuseppe L.R."/>
            <person name="Gasser R.B."/>
        </authorList>
    </citation>
    <scope>NUCLEOTIDE SEQUENCE [LARGE SCALE GENOMIC DNA]</scope>
    <source>
        <strain evidence="1">ISS176</strain>
    </source>
</reference>
<name>A0A0V1K1C4_TRIPS</name>
<evidence type="ECO:0000313" key="1">
    <source>
        <dbReference type="EMBL" id="KRZ40990.1"/>
    </source>
</evidence>
<proteinExistence type="predicted"/>
<evidence type="ECO:0000313" key="2">
    <source>
        <dbReference type="Proteomes" id="UP000054826"/>
    </source>
</evidence>
<protein>
    <submittedName>
        <fullName evidence="1">Uncharacterized protein</fullName>
    </submittedName>
</protein>